<dbReference type="EMBL" id="DF973777">
    <property type="protein sequence ID" value="GAU39789.1"/>
    <property type="molecule type" value="Genomic_DNA"/>
</dbReference>
<dbReference type="Gene3D" id="2.40.50.140">
    <property type="entry name" value="Nucleic acid-binding proteins"/>
    <property type="match status" value="2"/>
</dbReference>
<organism evidence="2 3">
    <name type="scientific">Trifolium subterraneum</name>
    <name type="common">Subterranean clover</name>
    <dbReference type="NCBI Taxonomy" id="3900"/>
    <lineage>
        <taxon>Eukaryota</taxon>
        <taxon>Viridiplantae</taxon>
        <taxon>Streptophyta</taxon>
        <taxon>Embryophyta</taxon>
        <taxon>Tracheophyta</taxon>
        <taxon>Spermatophyta</taxon>
        <taxon>Magnoliopsida</taxon>
        <taxon>eudicotyledons</taxon>
        <taxon>Gunneridae</taxon>
        <taxon>Pentapetalae</taxon>
        <taxon>rosids</taxon>
        <taxon>fabids</taxon>
        <taxon>Fabales</taxon>
        <taxon>Fabaceae</taxon>
        <taxon>Papilionoideae</taxon>
        <taxon>50 kb inversion clade</taxon>
        <taxon>NPAAA clade</taxon>
        <taxon>Hologalegina</taxon>
        <taxon>IRL clade</taxon>
        <taxon>Trifolieae</taxon>
        <taxon>Trifolium</taxon>
    </lineage>
</organism>
<dbReference type="PANTHER" id="PTHR47165:SF4">
    <property type="entry name" value="OS03G0429900 PROTEIN"/>
    <property type="match status" value="1"/>
</dbReference>
<dbReference type="Proteomes" id="UP000242715">
    <property type="component" value="Unassembled WGS sequence"/>
</dbReference>
<dbReference type="InterPro" id="IPR012340">
    <property type="entry name" value="NA-bd_OB-fold"/>
</dbReference>
<reference evidence="3" key="1">
    <citation type="journal article" date="2017" name="Front. Plant Sci.">
        <title>Climate Clever Clovers: New Paradigm to Reduce the Environmental Footprint of Ruminants by Breeding Low Methanogenic Forages Utilizing Haplotype Variation.</title>
        <authorList>
            <person name="Kaur P."/>
            <person name="Appels R."/>
            <person name="Bayer P.E."/>
            <person name="Keeble-Gagnere G."/>
            <person name="Wang J."/>
            <person name="Hirakawa H."/>
            <person name="Shirasawa K."/>
            <person name="Vercoe P."/>
            <person name="Stefanova K."/>
            <person name="Durmic Z."/>
            <person name="Nichols P."/>
            <person name="Revell C."/>
            <person name="Isobe S.N."/>
            <person name="Edwards D."/>
            <person name="Erskine W."/>
        </authorList>
    </citation>
    <scope>NUCLEOTIDE SEQUENCE [LARGE SCALE GENOMIC DNA]</scope>
    <source>
        <strain evidence="3">cv. Daliak</strain>
    </source>
</reference>
<keyword evidence="3" id="KW-1185">Reference proteome</keyword>
<dbReference type="AlphaFoldDB" id="A0A2Z6P7M9"/>
<gene>
    <name evidence="2" type="ORF">TSUD_220340</name>
</gene>
<dbReference type="CDD" id="cd04481">
    <property type="entry name" value="RPA1_DBD_B_like"/>
    <property type="match status" value="1"/>
</dbReference>
<dbReference type="InterPro" id="IPR003871">
    <property type="entry name" value="RFA1B/D_OB_1st"/>
</dbReference>
<dbReference type="CDD" id="cd04480">
    <property type="entry name" value="RPA1_DBD_A_like"/>
    <property type="match status" value="1"/>
</dbReference>
<feature type="domain" description="Replication protein A 70 kDa DNA-binding subunit B/D first OB fold" evidence="1">
    <location>
        <begin position="1"/>
        <end position="68"/>
    </location>
</feature>
<protein>
    <recommendedName>
        <fullName evidence="1">Replication protein A 70 kDa DNA-binding subunit B/D first OB fold domain-containing protein</fullName>
    </recommendedName>
</protein>
<evidence type="ECO:0000313" key="3">
    <source>
        <dbReference type="Proteomes" id="UP000242715"/>
    </source>
</evidence>
<dbReference type="PANTHER" id="PTHR47165">
    <property type="entry name" value="OS03G0429900 PROTEIN"/>
    <property type="match status" value="1"/>
</dbReference>
<proteinExistence type="predicted"/>
<accession>A0A2Z6P7M9</accession>
<evidence type="ECO:0000313" key="2">
    <source>
        <dbReference type="EMBL" id="GAU39789.1"/>
    </source>
</evidence>
<name>A0A2Z6P7M9_TRISU</name>
<dbReference type="OrthoDB" id="696691at2759"/>
<sequence length="459" mass="50673">MELVLLDEERNKIQASIPSECVAKFGPLLIEGCAYIISFFRVDYNSGSCMVTFNKNKITFCMRTEVTSDESSVIDYYGLTLFSYLDLSHYKYGLSNLVDVIGVLTSIRYKYVNDPNEGLCNTVKIELNDQRGKIVCVLSGKIVEDFCKIFLVSCIGLPIIAIQFVKISVVEGDVCLHSIESVSRVLLNPPIAEVVKFKMTMSVGGSMSPVFYGGRNPIVRIPEEYQFNRLYPHKTIFELVHTLEDGFLKFVEELKDCFTLISGGIQFSIVEHSLPYAVATTSVIIVMHTLQIAVGDGTSIVLLQMFDHLLSGIGAINYGDLGIGYALGPDGCMILKGKEVLLIVKKVPHFGDVSDDFVEVVRIIDDHELILQFHLNGKFFTPTKSIVKSAFVGVTPYLNNNGLISCVVDDVVAGKKPIENDPFQFLLISPGVPPPINKGGLKLFDGDSTESSSSNVKNW</sequence>
<dbReference type="Pfam" id="PF02721">
    <property type="entry name" value="DUF223"/>
    <property type="match status" value="1"/>
</dbReference>
<dbReference type="SUPFAM" id="SSF50249">
    <property type="entry name" value="Nucleic acid-binding proteins"/>
    <property type="match status" value="2"/>
</dbReference>
<evidence type="ECO:0000259" key="1">
    <source>
        <dbReference type="Pfam" id="PF02721"/>
    </source>
</evidence>